<name>A0A9N9JEH1_9GLOM</name>
<protein>
    <submittedName>
        <fullName evidence="1">14911_t:CDS:1</fullName>
    </submittedName>
</protein>
<evidence type="ECO:0000313" key="1">
    <source>
        <dbReference type="EMBL" id="CAG8772404.1"/>
    </source>
</evidence>
<feature type="non-terminal residue" evidence="1">
    <location>
        <position position="133"/>
    </location>
</feature>
<comment type="caution">
    <text evidence="1">The sequence shown here is derived from an EMBL/GenBank/DDBJ whole genome shotgun (WGS) entry which is preliminary data.</text>
</comment>
<reference evidence="1" key="1">
    <citation type="submission" date="2021-06" db="EMBL/GenBank/DDBJ databases">
        <authorList>
            <person name="Kallberg Y."/>
            <person name="Tangrot J."/>
            <person name="Rosling A."/>
        </authorList>
    </citation>
    <scope>NUCLEOTIDE SEQUENCE</scope>
    <source>
        <strain evidence="1">UK204</strain>
    </source>
</reference>
<dbReference type="Proteomes" id="UP000789570">
    <property type="component" value="Unassembled WGS sequence"/>
</dbReference>
<sequence length="133" mass="15117">STQRYQKFATLILSTSQNANNFQLNISTNQATSEMLAALVNETKIMFLRACDPPFSAYITLAKMVAPGFVETSKTISFLRSKICAYYVNHRTRLNTESRAYAEDYIYNNRQFIRIAMDSIPSIDDLGSYVDDT</sequence>
<gene>
    <name evidence="1" type="ORF">FCALED_LOCUS17616</name>
</gene>
<dbReference type="OrthoDB" id="2446681at2759"/>
<dbReference type="AlphaFoldDB" id="A0A9N9JEH1"/>
<keyword evidence="2" id="KW-1185">Reference proteome</keyword>
<accession>A0A9N9JEH1</accession>
<proteinExistence type="predicted"/>
<evidence type="ECO:0000313" key="2">
    <source>
        <dbReference type="Proteomes" id="UP000789570"/>
    </source>
</evidence>
<organism evidence="1 2">
    <name type="scientific">Funneliformis caledonium</name>
    <dbReference type="NCBI Taxonomy" id="1117310"/>
    <lineage>
        <taxon>Eukaryota</taxon>
        <taxon>Fungi</taxon>
        <taxon>Fungi incertae sedis</taxon>
        <taxon>Mucoromycota</taxon>
        <taxon>Glomeromycotina</taxon>
        <taxon>Glomeromycetes</taxon>
        <taxon>Glomerales</taxon>
        <taxon>Glomeraceae</taxon>
        <taxon>Funneliformis</taxon>
    </lineage>
</organism>
<dbReference type="EMBL" id="CAJVPQ010028104">
    <property type="protein sequence ID" value="CAG8772404.1"/>
    <property type="molecule type" value="Genomic_DNA"/>
</dbReference>
<feature type="non-terminal residue" evidence="1">
    <location>
        <position position="1"/>
    </location>
</feature>